<dbReference type="InterPro" id="IPR000961">
    <property type="entry name" value="AGC-kinase_C"/>
</dbReference>
<reference evidence="15" key="2">
    <citation type="journal article" date="2020" name="Nat. Commun.">
        <title>Large-scale genome sequencing of mycorrhizal fungi provides insights into the early evolution of symbiotic traits.</title>
        <authorList>
            <person name="Miyauchi S."/>
            <person name="Kiss E."/>
            <person name="Kuo A."/>
            <person name="Drula E."/>
            <person name="Kohler A."/>
            <person name="Sanchez-Garcia M."/>
            <person name="Morin E."/>
            <person name="Andreopoulos B."/>
            <person name="Barry K.W."/>
            <person name="Bonito G."/>
            <person name="Buee M."/>
            <person name="Carver A."/>
            <person name="Chen C."/>
            <person name="Cichocki N."/>
            <person name="Clum A."/>
            <person name="Culley D."/>
            <person name="Crous P.W."/>
            <person name="Fauchery L."/>
            <person name="Girlanda M."/>
            <person name="Hayes R.D."/>
            <person name="Keri Z."/>
            <person name="LaButti K."/>
            <person name="Lipzen A."/>
            <person name="Lombard V."/>
            <person name="Magnuson J."/>
            <person name="Maillard F."/>
            <person name="Murat C."/>
            <person name="Nolan M."/>
            <person name="Ohm R.A."/>
            <person name="Pangilinan J."/>
            <person name="Pereira M.F."/>
            <person name="Perotto S."/>
            <person name="Peter M."/>
            <person name="Pfister S."/>
            <person name="Riley R."/>
            <person name="Sitrit Y."/>
            <person name="Stielow J.B."/>
            <person name="Szollosi G."/>
            <person name="Zifcakova L."/>
            <person name="Stursova M."/>
            <person name="Spatafora J.W."/>
            <person name="Tedersoo L."/>
            <person name="Vaario L.M."/>
            <person name="Yamada A."/>
            <person name="Yan M."/>
            <person name="Wang P."/>
            <person name="Xu J."/>
            <person name="Bruns T."/>
            <person name="Baldrian P."/>
            <person name="Vilgalys R."/>
            <person name="Dunand C."/>
            <person name="Henrissat B."/>
            <person name="Grigoriev I.V."/>
            <person name="Hibbett D."/>
            <person name="Nagy L.G."/>
            <person name="Martin F.M."/>
        </authorList>
    </citation>
    <scope>NUCLEOTIDE SEQUENCE</scope>
    <source>
        <strain evidence="15">Prilba</strain>
    </source>
</reference>
<evidence type="ECO:0000256" key="5">
    <source>
        <dbReference type="ARBA" id="ARBA00022741"/>
    </source>
</evidence>
<dbReference type="OrthoDB" id="3638488at2759"/>
<evidence type="ECO:0000313" key="16">
    <source>
        <dbReference type="Proteomes" id="UP000759537"/>
    </source>
</evidence>
<evidence type="ECO:0000256" key="2">
    <source>
        <dbReference type="ARBA" id="ARBA00022527"/>
    </source>
</evidence>
<keyword evidence="7 11" id="KW-0067">ATP-binding</keyword>
<evidence type="ECO:0000256" key="7">
    <source>
        <dbReference type="ARBA" id="ARBA00022840"/>
    </source>
</evidence>
<feature type="binding site" evidence="11">
    <location>
        <position position="183"/>
    </location>
    <ligand>
        <name>ATP</name>
        <dbReference type="ChEBI" id="CHEBI:30616"/>
    </ligand>
</feature>
<gene>
    <name evidence="15" type="ORF">DFH94DRAFT_776542</name>
</gene>
<evidence type="ECO:0000256" key="9">
    <source>
        <dbReference type="ARBA" id="ARBA00047899"/>
    </source>
</evidence>
<comment type="similarity">
    <text evidence="8">Belongs to the protein kinase superfamily. STE Ser/Thr protein kinase family. COT1 subfamily.</text>
</comment>
<evidence type="ECO:0000256" key="8">
    <source>
        <dbReference type="ARBA" id="ARBA00038271"/>
    </source>
</evidence>
<evidence type="ECO:0000256" key="4">
    <source>
        <dbReference type="ARBA" id="ARBA00022679"/>
    </source>
</evidence>
<dbReference type="SMART" id="SM00220">
    <property type="entry name" value="S_TKc"/>
    <property type="match status" value="1"/>
</dbReference>
<evidence type="ECO:0000256" key="3">
    <source>
        <dbReference type="ARBA" id="ARBA00022553"/>
    </source>
</evidence>
<evidence type="ECO:0000256" key="10">
    <source>
        <dbReference type="ARBA" id="ARBA00048679"/>
    </source>
</evidence>
<dbReference type="GO" id="GO:0005524">
    <property type="term" value="F:ATP binding"/>
    <property type="evidence" value="ECO:0007669"/>
    <property type="project" value="UniProtKB-UniRule"/>
</dbReference>
<dbReference type="PANTHER" id="PTHR22988:SF76">
    <property type="entry name" value="CHROMOSOME UNDETERMINED SCAFFOLD_135, WHOLE GENOME SHOTGUN SEQUENCE"/>
    <property type="match status" value="1"/>
</dbReference>
<proteinExistence type="inferred from homology"/>
<keyword evidence="16" id="KW-1185">Reference proteome</keyword>
<reference evidence="15" key="1">
    <citation type="submission" date="2019-10" db="EMBL/GenBank/DDBJ databases">
        <authorList>
            <consortium name="DOE Joint Genome Institute"/>
            <person name="Kuo A."/>
            <person name="Miyauchi S."/>
            <person name="Kiss E."/>
            <person name="Drula E."/>
            <person name="Kohler A."/>
            <person name="Sanchez-Garcia M."/>
            <person name="Andreopoulos B."/>
            <person name="Barry K.W."/>
            <person name="Bonito G."/>
            <person name="Buee M."/>
            <person name="Carver A."/>
            <person name="Chen C."/>
            <person name="Cichocki N."/>
            <person name="Clum A."/>
            <person name="Culley D."/>
            <person name="Crous P.W."/>
            <person name="Fauchery L."/>
            <person name="Girlanda M."/>
            <person name="Hayes R."/>
            <person name="Keri Z."/>
            <person name="LaButti K."/>
            <person name="Lipzen A."/>
            <person name="Lombard V."/>
            <person name="Magnuson J."/>
            <person name="Maillard F."/>
            <person name="Morin E."/>
            <person name="Murat C."/>
            <person name="Nolan M."/>
            <person name="Ohm R."/>
            <person name="Pangilinan J."/>
            <person name="Pereira M."/>
            <person name="Perotto S."/>
            <person name="Peter M."/>
            <person name="Riley R."/>
            <person name="Sitrit Y."/>
            <person name="Stielow B."/>
            <person name="Szollosi G."/>
            <person name="Zifcakova L."/>
            <person name="Stursova M."/>
            <person name="Spatafora J.W."/>
            <person name="Tedersoo L."/>
            <person name="Vaario L.-M."/>
            <person name="Yamada A."/>
            <person name="Yan M."/>
            <person name="Wang P."/>
            <person name="Xu J."/>
            <person name="Bruns T."/>
            <person name="Baldrian P."/>
            <person name="Vilgalys R."/>
            <person name="Henrissat B."/>
            <person name="Grigoriev I.V."/>
            <person name="Hibbett D."/>
            <person name="Nagy L.G."/>
            <person name="Martin F.M."/>
        </authorList>
    </citation>
    <scope>NUCLEOTIDE SEQUENCE</scope>
    <source>
        <strain evidence="15">Prilba</strain>
    </source>
</reference>
<dbReference type="PROSITE" id="PS50011">
    <property type="entry name" value="PROTEIN_KINASE_DOM"/>
    <property type="match status" value="1"/>
</dbReference>
<evidence type="ECO:0000256" key="6">
    <source>
        <dbReference type="ARBA" id="ARBA00022777"/>
    </source>
</evidence>
<keyword evidence="6 15" id="KW-0418">Kinase</keyword>
<evidence type="ECO:0000256" key="11">
    <source>
        <dbReference type="PROSITE-ProRule" id="PRU10141"/>
    </source>
</evidence>
<dbReference type="InterPro" id="IPR008271">
    <property type="entry name" value="Ser/Thr_kinase_AS"/>
</dbReference>
<feature type="region of interest" description="Disordered" evidence="12">
    <location>
        <begin position="1"/>
        <end position="67"/>
    </location>
</feature>
<dbReference type="InterPro" id="IPR017441">
    <property type="entry name" value="Protein_kinase_ATP_BS"/>
</dbReference>
<evidence type="ECO:0000259" key="14">
    <source>
        <dbReference type="PROSITE" id="PS51285"/>
    </source>
</evidence>
<feature type="domain" description="Protein kinase" evidence="13">
    <location>
        <begin position="154"/>
        <end position="455"/>
    </location>
</feature>
<dbReference type="AlphaFoldDB" id="A0A9P5JWD3"/>
<name>A0A9P5JWD3_9AGAM</name>
<dbReference type="Proteomes" id="UP000759537">
    <property type="component" value="Unassembled WGS sequence"/>
</dbReference>
<evidence type="ECO:0000313" key="15">
    <source>
        <dbReference type="EMBL" id="KAF8468520.1"/>
    </source>
</evidence>
<dbReference type="InterPro" id="IPR011009">
    <property type="entry name" value="Kinase-like_dom_sf"/>
</dbReference>
<feature type="domain" description="AGC-kinase C-terminal" evidence="14">
    <location>
        <begin position="456"/>
        <end position="524"/>
    </location>
</feature>
<feature type="compositionally biased region" description="Pro residues" evidence="12">
    <location>
        <begin position="55"/>
        <end position="64"/>
    </location>
</feature>
<sequence>MDDEGDIIYSTPLPGASAMPTPMPMPAPVPMPAIPTYVPVSSAPLPQYQHQEHQLPPPPPPPAEKPADYVYYERRPDDLSSDARARATAAKVKLQSHYRFALETAIDLNIRGAELERSLAGVPEDRRMRELRRHTRTQSQFLRLRRTKIGLYDFRTVKVIGKGAFGEVRLVQKVDTGRVYAMKTLQKAEMLKRDQLAHVRAERDVLAESTSPWVVQLYYSFQDPLYLYLIMEFLPGGDLMTMLMKYDVFSEDVTRFYMAECTLAIEAVHNLGFIHRDIKPDNILIDKNGHLKLSDFGLSTGVHARTEGAYYARLIEQQLTPRHASRNSVEVTPINLTMTRAETIATWKKNRRKLAYSTVGTPDYIAPEVFMMRGYGKECDWWSLGAIMFECLIGYPPFCAENASDTYKKIIDWPHYLHFPEEVHLSTEAHDLMRRLMTWSDHRASVEEIRTHPLFDGVEWTALRMMPAPRPPTLKSITDTSYFPTEEYADVPEVPAGVEKLDADKDLAFLGFTFKRFTGVQSAL</sequence>
<dbReference type="PROSITE" id="PS51285">
    <property type="entry name" value="AGC_KINASE_CTER"/>
    <property type="match status" value="1"/>
</dbReference>
<dbReference type="Pfam" id="PF00069">
    <property type="entry name" value="Pkinase"/>
    <property type="match status" value="2"/>
</dbReference>
<organism evidence="15 16">
    <name type="scientific">Russula ochroleuca</name>
    <dbReference type="NCBI Taxonomy" id="152965"/>
    <lineage>
        <taxon>Eukaryota</taxon>
        <taxon>Fungi</taxon>
        <taxon>Dikarya</taxon>
        <taxon>Basidiomycota</taxon>
        <taxon>Agaricomycotina</taxon>
        <taxon>Agaricomycetes</taxon>
        <taxon>Russulales</taxon>
        <taxon>Russulaceae</taxon>
        <taxon>Russula</taxon>
    </lineage>
</organism>
<dbReference type="PROSITE" id="PS00107">
    <property type="entry name" value="PROTEIN_KINASE_ATP"/>
    <property type="match status" value="1"/>
</dbReference>
<dbReference type="PANTHER" id="PTHR22988">
    <property type="entry name" value="MYOTONIC DYSTROPHY S/T KINASE-RELATED"/>
    <property type="match status" value="1"/>
</dbReference>
<evidence type="ECO:0000259" key="13">
    <source>
        <dbReference type="PROSITE" id="PS50011"/>
    </source>
</evidence>
<dbReference type="FunFam" id="1.10.510.10:FF:000024">
    <property type="entry name" value="Probable serine/threonine-protein kinase cot-1"/>
    <property type="match status" value="1"/>
</dbReference>
<keyword evidence="4" id="KW-0808">Transferase</keyword>
<dbReference type="EMBL" id="WHVB01000032">
    <property type="protein sequence ID" value="KAF8468520.1"/>
    <property type="molecule type" value="Genomic_DNA"/>
</dbReference>
<keyword evidence="2" id="KW-0723">Serine/threonine-protein kinase</keyword>
<protein>
    <recommendedName>
        <fullName evidence="1">non-specific serine/threonine protein kinase</fullName>
        <ecNumber evidence="1">2.7.11.1</ecNumber>
    </recommendedName>
</protein>
<keyword evidence="3" id="KW-0597">Phosphoprotein</keyword>
<keyword evidence="5 11" id="KW-0547">Nucleotide-binding</keyword>
<dbReference type="GO" id="GO:0004674">
    <property type="term" value="F:protein serine/threonine kinase activity"/>
    <property type="evidence" value="ECO:0007669"/>
    <property type="project" value="UniProtKB-KW"/>
</dbReference>
<dbReference type="FunFam" id="3.30.200.20:FF:000192">
    <property type="entry name" value="Serine/threonine-protein kinase cot-1"/>
    <property type="match status" value="1"/>
</dbReference>
<comment type="caution">
    <text evidence="15">The sequence shown here is derived from an EMBL/GenBank/DDBJ whole genome shotgun (WGS) entry which is preliminary data.</text>
</comment>
<dbReference type="InterPro" id="IPR000719">
    <property type="entry name" value="Prot_kinase_dom"/>
</dbReference>
<dbReference type="PROSITE" id="PS00108">
    <property type="entry name" value="PROTEIN_KINASE_ST"/>
    <property type="match status" value="1"/>
</dbReference>
<dbReference type="GO" id="GO:0007010">
    <property type="term" value="P:cytoskeleton organization"/>
    <property type="evidence" value="ECO:0007669"/>
    <property type="project" value="UniProtKB-ARBA"/>
</dbReference>
<accession>A0A9P5JWD3</accession>
<evidence type="ECO:0000256" key="12">
    <source>
        <dbReference type="SAM" id="MobiDB-lite"/>
    </source>
</evidence>
<evidence type="ECO:0000256" key="1">
    <source>
        <dbReference type="ARBA" id="ARBA00012513"/>
    </source>
</evidence>
<dbReference type="EC" id="2.7.11.1" evidence="1"/>
<feature type="compositionally biased region" description="Pro residues" evidence="12">
    <location>
        <begin position="21"/>
        <end position="33"/>
    </location>
</feature>
<dbReference type="Gene3D" id="3.30.200.20">
    <property type="entry name" value="Phosphorylase Kinase, domain 1"/>
    <property type="match status" value="1"/>
</dbReference>
<dbReference type="SMART" id="SM00133">
    <property type="entry name" value="S_TK_X"/>
    <property type="match status" value="1"/>
</dbReference>
<dbReference type="InterPro" id="IPR050839">
    <property type="entry name" value="Rho-assoc_Ser/Thr_Kinase"/>
</dbReference>
<comment type="catalytic activity">
    <reaction evidence="10">
        <text>L-seryl-[protein] + ATP = O-phospho-L-seryl-[protein] + ADP + H(+)</text>
        <dbReference type="Rhea" id="RHEA:17989"/>
        <dbReference type="Rhea" id="RHEA-COMP:9863"/>
        <dbReference type="Rhea" id="RHEA-COMP:11604"/>
        <dbReference type="ChEBI" id="CHEBI:15378"/>
        <dbReference type="ChEBI" id="CHEBI:29999"/>
        <dbReference type="ChEBI" id="CHEBI:30616"/>
        <dbReference type="ChEBI" id="CHEBI:83421"/>
        <dbReference type="ChEBI" id="CHEBI:456216"/>
        <dbReference type="EC" id="2.7.11.1"/>
    </reaction>
</comment>
<comment type="catalytic activity">
    <reaction evidence="9">
        <text>L-threonyl-[protein] + ATP = O-phospho-L-threonyl-[protein] + ADP + H(+)</text>
        <dbReference type="Rhea" id="RHEA:46608"/>
        <dbReference type="Rhea" id="RHEA-COMP:11060"/>
        <dbReference type="Rhea" id="RHEA-COMP:11605"/>
        <dbReference type="ChEBI" id="CHEBI:15378"/>
        <dbReference type="ChEBI" id="CHEBI:30013"/>
        <dbReference type="ChEBI" id="CHEBI:30616"/>
        <dbReference type="ChEBI" id="CHEBI:61977"/>
        <dbReference type="ChEBI" id="CHEBI:456216"/>
        <dbReference type="EC" id="2.7.11.1"/>
    </reaction>
</comment>
<dbReference type="SUPFAM" id="SSF56112">
    <property type="entry name" value="Protein kinase-like (PK-like)"/>
    <property type="match status" value="1"/>
</dbReference>
<dbReference type="Gene3D" id="1.10.510.10">
    <property type="entry name" value="Transferase(Phosphotransferase) domain 1"/>
    <property type="match status" value="1"/>
</dbReference>